<evidence type="ECO:0000259" key="1">
    <source>
        <dbReference type="Pfam" id="PF12392"/>
    </source>
</evidence>
<dbReference type="EMBL" id="AAEW02000014">
    <property type="protein sequence ID" value="EAT15069.1"/>
    <property type="molecule type" value="Genomic_DNA"/>
</dbReference>
<dbReference type="RefSeq" id="WP_006001656.1">
    <property type="nucleotide sequence ID" value="NZ_AAEW02000014.1"/>
</dbReference>
<dbReference type="PANTHER" id="PTHR30217:SF10">
    <property type="entry name" value="23S RRNA 5-HYDROXYCYTIDINE C2501 SYNTHASE"/>
    <property type="match status" value="1"/>
</dbReference>
<dbReference type="InterPro" id="IPR051454">
    <property type="entry name" value="RNA/ubiquinone_mod_enzymes"/>
</dbReference>
<dbReference type="InterPro" id="IPR001539">
    <property type="entry name" value="Peptidase_U32"/>
</dbReference>
<proteinExistence type="predicted"/>
<dbReference type="InterPro" id="IPR020988">
    <property type="entry name" value="Pept_U32_collagenase"/>
</dbReference>
<dbReference type="AlphaFoldDB" id="Q1JXS4"/>
<evidence type="ECO:0000313" key="3">
    <source>
        <dbReference type="Proteomes" id="UP000005695"/>
    </source>
</evidence>
<accession>Q1JXS4</accession>
<reference evidence="2" key="1">
    <citation type="submission" date="2006-05" db="EMBL/GenBank/DDBJ databases">
        <title>Annotation of the draft genome assembly of Desulfuromonas acetoxidans DSM 684.</title>
        <authorList>
            <consortium name="US DOE Joint Genome Institute (JGI-ORNL)"/>
            <person name="Larimer F."/>
            <person name="Land M."/>
            <person name="Hauser L."/>
        </authorList>
    </citation>
    <scope>NUCLEOTIDE SEQUENCE [LARGE SCALE GENOMIC DNA]</scope>
    <source>
        <strain evidence="2">DSM 684</strain>
    </source>
</reference>
<protein>
    <submittedName>
        <fullName evidence="2">Peptidase U32</fullName>
    </submittedName>
</protein>
<comment type="caution">
    <text evidence="2">The sequence shown here is derived from an EMBL/GenBank/DDBJ whole genome shotgun (WGS) entry which is preliminary data.</text>
</comment>
<reference evidence="2" key="2">
    <citation type="submission" date="2006-05" db="EMBL/GenBank/DDBJ databases">
        <title>Sequencing of the draft genome and assembly of Desulfuromonas acetoxidans DSM 684.</title>
        <authorList>
            <consortium name="US DOE Joint Genome Institute (JGI-PGF)"/>
            <person name="Copeland A."/>
            <person name="Lucas S."/>
            <person name="Lapidus A."/>
            <person name="Barry K."/>
            <person name="Detter J.C."/>
            <person name="Glavina del Rio T."/>
            <person name="Hammon N."/>
            <person name="Israni S."/>
            <person name="Dalin E."/>
            <person name="Tice H."/>
            <person name="Bruce D."/>
            <person name="Pitluck S."/>
            <person name="Richardson P."/>
        </authorList>
    </citation>
    <scope>NUCLEOTIDE SEQUENCE [LARGE SCALE GENOMIC DNA]</scope>
    <source>
        <strain evidence="2">DSM 684</strain>
    </source>
</reference>
<name>Q1JXS4_DESA6</name>
<dbReference type="PANTHER" id="PTHR30217">
    <property type="entry name" value="PEPTIDASE U32 FAMILY"/>
    <property type="match status" value="1"/>
</dbReference>
<organism evidence="2 3">
    <name type="scientific">Desulfuromonas acetoxidans (strain DSM 684 / 11070)</name>
    <dbReference type="NCBI Taxonomy" id="281689"/>
    <lineage>
        <taxon>Bacteria</taxon>
        <taxon>Pseudomonadati</taxon>
        <taxon>Thermodesulfobacteriota</taxon>
        <taxon>Desulfuromonadia</taxon>
        <taxon>Desulfuromonadales</taxon>
        <taxon>Desulfuromonadaceae</taxon>
        <taxon>Desulfuromonas</taxon>
    </lineage>
</organism>
<sequence>MKPTQKKQQSLQAELLAPAGSLEAFFAAMEAGADAVYCGLQSFSARAKAKNFSFQDIAAMTRYVQQRDRKLFVTINTLVKEQELPALIDTLAAVEEAGVDAVILQDLGVWRVARNHFPDLELHASTQMTVHNAAGVKQLEKMGFSRGVLARELTLPEIQHIRSQTRLDLEHFIHGALCFCFSGQCYFSSYLGGKSGNRGRCTQPCRRRYSQRGKDGYYFSPNDLSAIELLPALQDAGVSSFKIEGRMKSAEYVSNVVQAYRMVMDATGKDRQSAVEDARKLLKQSFGRTPTKGFLAGRQPTDMATPALRGSTGRYLGEVTRATDNKLFFKSRDVLNLGDRIRIQPGSDKVGTAFTVKQLWAGRKPVKKLAAGAACVSHTFKGRFKPGDAVFKVSSQKAFAMSDAACRRRLQQVGAARQPLTLNVAVDNQQLIVCAEVGQVCLNASYDVDMFAAKQSPLSKEALEQVFRQCGDAPFELTTFTTGTLPDMIIPPKRLKEVRRDFYQHLQRDVENAGKKHQDQRRKRALASLLPLQSEHPAASQEVTVAIKDIREMRALDSHEIDRILVPLTTAVLHRPWKVGQRQRRGVVWDLPFVIFDQEWTTYQKAVSHLIQSGFTQFRLTNLSHFELFKKFPDVRLEASYRLFCLNSEAMQAWQELGAVSNELYIEDDADNMKQVVQRRGSHALYAMVYGSIPLITSRIRIPGLKGGQPLLSDRGDGYQVVSKAGLTVLRSDNDFSLCGALPQLYEMGCSGFVVDISHLGAFSPQGKKVLESFRQRRDLPHTSPFNFVAGME</sequence>
<feature type="domain" description="Peptidase U32 collagenase" evidence="1">
    <location>
        <begin position="399"/>
        <end position="508"/>
    </location>
</feature>
<dbReference type="Pfam" id="PF01136">
    <property type="entry name" value="Peptidase_U32"/>
    <property type="match status" value="1"/>
</dbReference>
<evidence type="ECO:0000313" key="2">
    <source>
        <dbReference type="EMBL" id="EAT15069.1"/>
    </source>
</evidence>
<gene>
    <name evidence="2" type="ORF">Dace_1146</name>
</gene>
<dbReference type="Pfam" id="PF12392">
    <property type="entry name" value="DUF3656"/>
    <property type="match status" value="1"/>
</dbReference>
<dbReference type="Proteomes" id="UP000005695">
    <property type="component" value="Unassembled WGS sequence"/>
</dbReference>
<keyword evidence="3" id="KW-1185">Reference proteome</keyword>